<dbReference type="KEGG" id="pgs:CPT03_17205"/>
<keyword evidence="4" id="KW-1185">Reference proteome</keyword>
<gene>
    <name evidence="3" type="ORF">CPT03_17205</name>
</gene>
<dbReference type="InterPro" id="IPR032272">
    <property type="entry name" value="DUF4834"/>
</dbReference>
<evidence type="ECO:0000313" key="3">
    <source>
        <dbReference type="EMBL" id="ATP58078.1"/>
    </source>
</evidence>
<keyword evidence="2" id="KW-0472">Membrane</keyword>
<feature type="transmembrane region" description="Helical" evidence="2">
    <location>
        <begin position="6"/>
        <end position="25"/>
    </location>
</feature>
<dbReference type="AlphaFoldDB" id="A0A2D1U8Z0"/>
<keyword evidence="2" id="KW-1133">Transmembrane helix</keyword>
<evidence type="ECO:0000256" key="2">
    <source>
        <dbReference type="SAM" id="Phobius"/>
    </source>
</evidence>
<dbReference type="RefSeq" id="WP_099439986.1">
    <property type="nucleotide sequence ID" value="NZ_CP024091.1"/>
</dbReference>
<protein>
    <submittedName>
        <fullName evidence="3">DUF4834 domain-containing protein</fullName>
    </submittedName>
</protein>
<proteinExistence type="predicted"/>
<evidence type="ECO:0000313" key="4">
    <source>
        <dbReference type="Proteomes" id="UP000223749"/>
    </source>
</evidence>
<dbReference type="OrthoDB" id="799376at2"/>
<feature type="region of interest" description="Disordered" evidence="1">
    <location>
        <begin position="62"/>
        <end position="86"/>
    </location>
</feature>
<evidence type="ECO:0000256" key="1">
    <source>
        <dbReference type="SAM" id="MobiDB-lite"/>
    </source>
</evidence>
<dbReference type="Pfam" id="PF16118">
    <property type="entry name" value="DUF4834"/>
    <property type="match status" value="1"/>
</dbReference>
<name>A0A2D1U8Z0_9SPHI</name>
<dbReference type="EMBL" id="CP024091">
    <property type="protein sequence ID" value="ATP58078.1"/>
    <property type="molecule type" value="Genomic_DNA"/>
</dbReference>
<accession>A0A2D1U8Z0</accession>
<keyword evidence="2" id="KW-0812">Transmembrane</keyword>
<organism evidence="3 4">
    <name type="scientific">Pedobacter ginsengisoli</name>
    <dbReference type="NCBI Taxonomy" id="363852"/>
    <lineage>
        <taxon>Bacteria</taxon>
        <taxon>Pseudomonadati</taxon>
        <taxon>Bacteroidota</taxon>
        <taxon>Sphingobacteriia</taxon>
        <taxon>Sphingobacteriales</taxon>
        <taxon>Sphingobacteriaceae</taxon>
        <taxon>Pedobacter</taxon>
    </lineage>
</organism>
<dbReference type="Proteomes" id="UP000223749">
    <property type="component" value="Chromosome"/>
</dbReference>
<reference evidence="3 4" key="1">
    <citation type="submission" date="2017-10" db="EMBL/GenBank/DDBJ databases">
        <title>Whole genome of Pedobacter ginsengisoli T01R-27 isolated from tomato rhizosphere.</title>
        <authorList>
            <person name="Weon H.-Y."/>
            <person name="Lee S.A."/>
            <person name="Sang M.K."/>
            <person name="Song J."/>
        </authorList>
    </citation>
    <scope>NUCLEOTIDE SEQUENCE [LARGE SCALE GENOMIC DNA]</scope>
    <source>
        <strain evidence="3 4">T01R-27</strain>
    </source>
</reference>
<feature type="compositionally biased region" description="Basic and acidic residues" evidence="1">
    <location>
        <begin position="65"/>
        <end position="86"/>
    </location>
</feature>
<sequence>MGLIKFILISMLVIYIIRIIFRLIFPVVLKSMFSKVQQQAANQSGQYNNQRYSRPEGDISIEYMPPREKKGNSDKLGDFVDYEEVK</sequence>